<feature type="region of interest" description="Disordered" evidence="1">
    <location>
        <begin position="1"/>
        <end position="26"/>
    </location>
</feature>
<dbReference type="AlphaFoldDB" id="A0AA88DYU1"/>
<dbReference type="PANTHER" id="PTHR34115">
    <property type="entry name" value="PROTEIN, PUTATIVE-RELATED"/>
    <property type="match status" value="1"/>
</dbReference>
<protein>
    <submittedName>
        <fullName evidence="2">Uncharacterized protein</fullName>
    </submittedName>
</protein>
<accession>A0AA88DYU1</accession>
<proteinExistence type="predicted"/>
<evidence type="ECO:0000313" key="2">
    <source>
        <dbReference type="EMBL" id="GMN64707.1"/>
    </source>
</evidence>
<name>A0AA88DYU1_FICCA</name>
<dbReference type="PANTHER" id="PTHR34115:SF5">
    <property type="entry name" value="PROTEIN, PUTATIVE-RELATED"/>
    <property type="match status" value="1"/>
</dbReference>
<comment type="caution">
    <text evidence="2">The sequence shown here is derived from an EMBL/GenBank/DDBJ whole genome shotgun (WGS) entry which is preliminary data.</text>
</comment>
<sequence length="191" mass="21570">MPMANTPGSNNFSFANRSNRRGSQQHSQTSFTVVYIPTRNYFIQQQQFLVPDHSPHAVLVFAIPVIIKLIQLKCQCNGNSPFDTNPMTMWFSISCLLAYCLAYGIELKFGSTLGSPITYSLTLIRPSSYLRSSLCVAFLTSTFFPNKAKPVFNTFFAVVSTGDMHVKYTSIGKLWKWIEWIFCRQGAILPV</sequence>
<organism evidence="2 3">
    <name type="scientific">Ficus carica</name>
    <name type="common">Common fig</name>
    <dbReference type="NCBI Taxonomy" id="3494"/>
    <lineage>
        <taxon>Eukaryota</taxon>
        <taxon>Viridiplantae</taxon>
        <taxon>Streptophyta</taxon>
        <taxon>Embryophyta</taxon>
        <taxon>Tracheophyta</taxon>
        <taxon>Spermatophyta</taxon>
        <taxon>Magnoliopsida</taxon>
        <taxon>eudicotyledons</taxon>
        <taxon>Gunneridae</taxon>
        <taxon>Pentapetalae</taxon>
        <taxon>rosids</taxon>
        <taxon>fabids</taxon>
        <taxon>Rosales</taxon>
        <taxon>Moraceae</taxon>
        <taxon>Ficeae</taxon>
        <taxon>Ficus</taxon>
    </lineage>
</organism>
<evidence type="ECO:0000256" key="1">
    <source>
        <dbReference type="SAM" id="MobiDB-lite"/>
    </source>
</evidence>
<dbReference type="EMBL" id="BTGU01000191">
    <property type="protein sequence ID" value="GMN64707.1"/>
    <property type="molecule type" value="Genomic_DNA"/>
</dbReference>
<dbReference type="Proteomes" id="UP001187192">
    <property type="component" value="Unassembled WGS sequence"/>
</dbReference>
<gene>
    <name evidence="2" type="ORF">TIFTF001_033764</name>
</gene>
<keyword evidence="3" id="KW-1185">Reference proteome</keyword>
<feature type="compositionally biased region" description="Low complexity" evidence="1">
    <location>
        <begin position="8"/>
        <end position="17"/>
    </location>
</feature>
<dbReference type="Gramene" id="FCD_00034288-RA">
    <property type="protein sequence ID" value="FCD_00034288-RA:cds"/>
    <property type="gene ID" value="FCD_00034288"/>
</dbReference>
<reference evidence="2" key="1">
    <citation type="submission" date="2023-07" db="EMBL/GenBank/DDBJ databases">
        <title>draft genome sequence of fig (Ficus carica).</title>
        <authorList>
            <person name="Takahashi T."/>
            <person name="Nishimura K."/>
        </authorList>
    </citation>
    <scope>NUCLEOTIDE SEQUENCE</scope>
</reference>
<evidence type="ECO:0000313" key="3">
    <source>
        <dbReference type="Proteomes" id="UP001187192"/>
    </source>
</evidence>
<dbReference type="InterPro" id="IPR053258">
    <property type="entry name" value="Ca-permeable_cation_channel"/>
</dbReference>